<dbReference type="SMART" id="SM00512">
    <property type="entry name" value="Skp1"/>
    <property type="match status" value="1"/>
</dbReference>
<sequence length="179" mass="20320">MATATNLRIRVEDREFVISRSGAALSATLKKMLDDGASDVITLPNIGSLNLSMIISYLETHAAVDLSDEQKRNFDGEFASGKDFGFLKKLMLDAHHLKIEALKGILAPKVADVVKILSEKWIYRDADDEIQAPGWKESFVRTILKMHWAFPDVVEKHRKRVRELLMEDLQEGTKKIRIQ</sequence>
<dbReference type="GO" id="GO:0009867">
    <property type="term" value="P:jasmonic acid mediated signaling pathway"/>
    <property type="evidence" value="ECO:0007669"/>
    <property type="project" value="UniProtKB-ARBA"/>
</dbReference>
<keyword evidence="5" id="KW-1185">Reference proteome</keyword>
<protein>
    <recommendedName>
        <fullName evidence="3">SKP1 component POZ domain-containing protein</fullName>
    </recommendedName>
</protein>
<feature type="domain" description="SKP1 component POZ" evidence="3">
    <location>
        <begin position="13"/>
        <end position="61"/>
    </location>
</feature>
<accession>A0ABD3C374</accession>
<reference evidence="5" key="1">
    <citation type="journal article" date="2024" name="IScience">
        <title>Strigolactones Initiate the Formation of Haustorium-like Structures in Castilleja.</title>
        <authorList>
            <person name="Buerger M."/>
            <person name="Peterson D."/>
            <person name="Chory J."/>
        </authorList>
    </citation>
    <scope>NUCLEOTIDE SEQUENCE [LARGE SCALE GENOMIC DNA]</scope>
</reference>
<dbReference type="InterPro" id="IPR011333">
    <property type="entry name" value="SKP1/BTB/POZ_sf"/>
</dbReference>
<evidence type="ECO:0000256" key="1">
    <source>
        <dbReference type="ARBA" id="ARBA00004906"/>
    </source>
</evidence>
<evidence type="ECO:0000313" key="5">
    <source>
        <dbReference type="Proteomes" id="UP001632038"/>
    </source>
</evidence>
<dbReference type="EMBL" id="JAVIJP010000054">
    <property type="protein sequence ID" value="KAL3624215.1"/>
    <property type="molecule type" value="Genomic_DNA"/>
</dbReference>
<dbReference type="AlphaFoldDB" id="A0ABD3C374"/>
<name>A0ABD3C374_9LAMI</name>
<dbReference type="Proteomes" id="UP001632038">
    <property type="component" value="Unassembled WGS sequence"/>
</dbReference>
<comment type="similarity">
    <text evidence="2">Belongs to the SKP1 family.</text>
</comment>
<dbReference type="Gene3D" id="3.30.710.10">
    <property type="entry name" value="Potassium Channel Kv1.1, Chain A"/>
    <property type="match status" value="1"/>
</dbReference>
<proteinExistence type="inferred from homology"/>
<organism evidence="4 5">
    <name type="scientific">Castilleja foliolosa</name>
    <dbReference type="NCBI Taxonomy" id="1961234"/>
    <lineage>
        <taxon>Eukaryota</taxon>
        <taxon>Viridiplantae</taxon>
        <taxon>Streptophyta</taxon>
        <taxon>Embryophyta</taxon>
        <taxon>Tracheophyta</taxon>
        <taxon>Spermatophyta</taxon>
        <taxon>Magnoliopsida</taxon>
        <taxon>eudicotyledons</taxon>
        <taxon>Gunneridae</taxon>
        <taxon>Pentapetalae</taxon>
        <taxon>asterids</taxon>
        <taxon>lamiids</taxon>
        <taxon>Lamiales</taxon>
        <taxon>Orobanchaceae</taxon>
        <taxon>Pedicularideae</taxon>
        <taxon>Castillejinae</taxon>
        <taxon>Castilleja</taxon>
    </lineage>
</organism>
<gene>
    <name evidence="4" type="ORF">CASFOL_033031</name>
</gene>
<dbReference type="SUPFAM" id="SSF54695">
    <property type="entry name" value="POZ domain"/>
    <property type="match status" value="1"/>
</dbReference>
<dbReference type="InterPro" id="IPR016073">
    <property type="entry name" value="Skp1_comp_POZ"/>
</dbReference>
<evidence type="ECO:0000259" key="3">
    <source>
        <dbReference type="Pfam" id="PF03931"/>
    </source>
</evidence>
<comment type="caution">
    <text evidence="4">The sequence shown here is derived from an EMBL/GenBank/DDBJ whole genome shotgun (WGS) entry which is preliminary data.</text>
</comment>
<comment type="pathway">
    <text evidence="1">Protein modification; protein ubiquitination.</text>
</comment>
<evidence type="ECO:0000256" key="2">
    <source>
        <dbReference type="ARBA" id="ARBA00009993"/>
    </source>
</evidence>
<dbReference type="InterPro" id="IPR001232">
    <property type="entry name" value="SKP1-like"/>
</dbReference>
<evidence type="ECO:0000313" key="4">
    <source>
        <dbReference type="EMBL" id="KAL3624215.1"/>
    </source>
</evidence>
<dbReference type="Pfam" id="PF03931">
    <property type="entry name" value="Skp1_POZ"/>
    <property type="match status" value="1"/>
</dbReference>